<dbReference type="EMBL" id="HBER01000052">
    <property type="protein sequence ID" value="CAD8521800.1"/>
    <property type="molecule type" value="Transcribed_RNA"/>
</dbReference>
<organism evidence="1">
    <name type="scientific">Calcidiscus leptoporus</name>
    <dbReference type="NCBI Taxonomy" id="127549"/>
    <lineage>
        <taxon>Eukaryota</taxon>
        <taxon>Haptista</taxon>
        <taxon>Haptophyta</taxon>
        <taxon>Prymnesiophyceae</taxon>
        <taxon>Coccolithales</taxon>
        <taxon>Calcidiscaceae</taxon>
        <taxon>Calcidiscus</taxon>
    </lineage>
</organism>
<dbReference type="Gene3D" id="3.40.50.150">
    <property type="entry name" value="Vaccinia Virus protein VP39"/>
    <property type="match status" value="1"/>
</dbReference>
<name>A0A7S0NMH8_9EUKA</name>
<dbReference type="PANTHER" id="PTHR40036:SF1">
    <property type="entry name" value="MACROCIN O-METHYLTRANSFERASE"/>
    <property type="match status" value="1"/>
</dbReference>
<evidence type="ECO:0008006" key="2">
    <source>
        <dbReference type="Google" id="ProtNLM"/>
    </source>
</evidence>
<dbReference type="Pfam" id="PF05711">
    <property type="entry name" value="TylF"/>
    <property type="match status" value="1"/>
</dbReference>
<protein>
    <recommendedName>
        <fullName evidence="2">Macrocin O-methyltransferase</fullName>
    </recommendedName>
</protein>
<evidence type="ECO:0000313" key="1">
    <source>
        <dbReference type="EMBL" id="CAD8521800.1"/>
    </source>
</evidence>
<dbReference type="SUPFAM" id="SSF53335">
    <property type="entry name" value="S-adenosyl-L-methionine-dependent methyltransferases"/>
    <property type="match status" value="1"/>
</dbReference>
<dbReference type="AlphaFoldDB" id="A0A7S0NMH8"/>
<accession>A0A7S0NMH8</accession>
<sequence>MRGVLMTEGDRVRRVYCADTFVGSKPPQSPPLAVLFRPLFSLVSLAASVPSKRFSRWLFSKLIRLQSSFPADEANTADDAVRSFLFYLRNGNAFSPGKGVCTGNGIASVQSHFARLGLLDKQVVFLKGFFSDTLPTAPIERLSLLRLDGDLYASTRDALEHMYPKLSPGGFCIVDDYYSFQECRRAVDEYRELHHIGEEMVSIDEASVFWRRRKL</sequence>
<dbReference type="PANTHER" id="PTHR40036">
    <property type="entry name" value="MACROCIN O-METHYLTRANSFERASE"/>
    <property type="match status" value="1"/>
</dbReference>
<proteinExistence type="predicted"/>
<dbReference type="InterPro" id="IPR008884">
    <property type="entry name" value="TylF_MeTrfase"/>
</dbReference>
<gene>
    <name evidence="1" type="ORF">CLEP1334_LOCUS30</name>
</gene>
<dbReference type="InterPro" id="IPR029063">
    <property type="entry name" value="SAM-dependent_MTases_sf"/>
</dbReference>
<reference evidence="1" key="1">
    <citation type="submission" date="2021-01" db="EMBL/GenBank/DDBJ databases">
        <authorList>
            <person name="Corre E."/>
            <person name="Pelletier E."/>
            <person name="Niang G."/>
            <person name="Scheremetjew M."/>
            <person name="Finn R."/>
            <person name="Kale V."/>
            <person name="Holt S."/>
            <person name="Cochrane G."/>
            <person name="Meng A."/>
            <person name="Brown T."/>
            <person name="Cohen L."/>
        </authorList>
    </citation>
    <scope>NUCLEOTIDE SEQUENCE</scope>
    <source>
        <strain evidence="1">RCC1130</strain>
    </source>
</reference>